<protein>
    <submittedName>
        <fullName evidence="2">Uncharacterized protein</fullName>
    </submittedName>
</protein>
<accession>A0A2G2XQK3</accession>
<dbReference type="OrthoDB" id="1740939at2759"/>
<dbReference type="PANTHER" id="PTHR36044:SF2">
    <property type="entry name" value="CYTOCHROME C-552_DMSO REDUCTASE-LIKE HAEM-BINDING DOMAIN-CONTAINING PROTEIN"/>
    <property type="match status" value="1"/>
</dbReference>
<comment type="caution">
    <text evidence="2">The sequence shown here is derived from an EMBL/GenBank/DDBJ whole genome shotgun (WGS) entry which is preliminary data.</text>
</comment>
<dbReference type="EMBL" id="MLFT02000001">
    <property type="protein sequence ID" value="PHT59750.1"/>
    <property type="molecule type" value="Genomic_DNA"/>
</dbReference>
<gene>
    <name evidence="2" type="ORF">CQW23_02113</name>
</gene>
<keyword evidence="3" id="KW-1185">Reference proteome</keyword>
<feature type="compositionally biased region" description="Acidic residues" evidence="1">
    <location>
        <begin position="16"/>
        <end position="36"/>
    </location>
</feature>
<sequence length="201" mass="22064">MQNQDHQDVVLSRDDFTEDDDISTVDEEDSVGDEDEVTKVEKEKEPEEDTQRIIAPTNQKPSLKLRLKIKSCIQDAPLQLDADKEGTLQSPNTKHNAMAGTLTCLIGCSVWGVSPEKLLQCIVGCGTPSSIGYLVTRLHEKVFLLHNFKMGGCEEGPDTCTNKSCRGHEVDLMHYSIGKAIPGRLYGGNMVDNSDGNGVDK</sequence>
<dbReference type="PANTHER" id="PTHR36044">
    <property type="entry name" value="HEME BINDING PROTEIN"/>
    <property type="match status" value="1"/>
</dbReference>
<evidence type="ECO:0000256" key="1">
    <source>
        <dbReference type="SAM" id="MobiDB-lite"/>
    </source>
</evidence>
<evidence type="ECO:0000313" key="3">
    <source>
        <dbReference type="Proteomes" id="UP000224567"/>
    </source>
</evidence>
<feature type="region of interest" description="Disordered" evidence="1">
    <location>
        <begin position="1"/>
        <end position="51"/>
    </location>
</feature>
<feature type="compositionally biased region" description="Basic and acidic residues" evidence="1">
    <location>
        <begin position="37"/>
        <end position="51"/>
    </location>
</feature>
<dbReference type="AlphaFoldDB" id="A0A2G2XQK3"/>
<name>A0A2G2XQK3_CAPBA</name>
<organism evidence="2 3">
    <name type="scientific">Capsicum baccatum</name>
    <name type="common">Peruvian pepper</name>
    <dbReference type="NCBI Taxonomy" id="33114"/>
    <lineage>
        <taxon>Eukaryota</taxon>
        <taxon>Viridiplantae</taxon>
        <taxon>Streptophyta</taxon>
        <taxon>Embryophyta</taxon>
        <taxon>Tracheophyta</taxon>
        <taxon>Spermatophyta</taxon>
        <taxon>Magnoliopsida</taxon>
        <taxon>eudicotyledons</taxon>
        <taxon>Gunneridae</taxon>
        <taxon>Pentapetalae</taxon>
        <taxon>asterids</taxon>
        <taxon>lamiids</taxon>
        <taxon>Solanales</taxon>
        <taxon>Solanaceae</taxon>
        <taxon>Solanoideae</taxon>
        <taxon>Capsiceae</taxon>
        <taxon>Capsicum</taxon>
    </lineage>
</organism>
<evidence type="ECO:0000313" key="2">
    <source>
        <dbReference type="EMBL" id="PHT59750.1"/>
    </source>
</evidence>
<reference evidence="2 3" key="1">
    <citation type="journal article" date="2017" name="Genome Biol.">
        <title>New reference genome sequences of hot pepper reveal the massive evolution of plant disease-resistance genes by retroduplication.</title>
        <authorList>
            <person name="Kim S."/>
            <person name="Park J."/>
            <person name="Yeom S.I."/>
            <person name="Kim Y.M."/>
            <person name="Seo E."/>
            <person name="Kim K.T."/>
            <person name="Kim M.S."/>
            <person name="Lee J.M."/>
            <person name="Cheong K."/>
            <person name="Shin H.S."/>
            <person name="Kim S.B."/>
            <person name="Han K."/>
            <person name="Lee J."/>
            <person name="Park M."/>
            <person name="Lee H.A."/>
            <person name="Lee H.Y."/>
            <person name="Lee Y."/>
            <person name="Oh S."/>
            <person name="Lee J.H."/>
            <person name="Choi E."/>
            <person name="Choi E."/>
            <person name="Lee S.E."/>
            <person name="Jeon J."/>
            <person name="Kim H."/>
            <person name="Choi G."/>
            <person name="Song H."/>
            <person name="Lee J."/>
            <person name="Lee S.C."/>
            <person name="Kwon J.K."/>
            <person name="Lee H.Y."/>
            <person name="Koo N."/>
            <person name="Hong Y."/>
            <person name="Kim R.W."/>
            <person name="Kang W.H."/>
            <person name="Huh J.H."/>
            <person name="Kang B.C."/>
            <person name="Yang T.J."/>
            <person name="Lee Y.H."/>
            <person name="Bennetzen J.L."/>
            <person name="Choi D."/>
        </authorList>
    </citation>
    <scope>NUCLEOTIDE SEQUENCE [LARGE SCALE GENOMIC DNA]</scope>
    <source>
        <strain evidence="3">cv. PBC81</strain>
    </source>
</reference>
<feature type="compositionally biased region" description="Basic and acidic residues" evidence="1">
    <location>
        <begin position="1"/>
        <end position="15"/>
    </location>
</feature>
<proteinExistence type="predicted"/>
<dbReference type="Proteomes" id="UP000224567">
    <property type="component" value="Unassembled WGS sequence"/>
</dbReference>
<reference evidence="3" key="2">
    <citation type="journal article" date="2017" name="J. Anim. Genet.">
        <title>Multiple reference genome sequences of hot pepper reveal the massive evolution of plant disease resistance genes by retroduplication.</title>
        <authorList>
            <person name="Kim S."/>
            <person name="Park J."/>
            <person name="Yeom S.-I."/>
            <person name="Kim Y.-M."/>
            <person name="Seo E."/>
            <person name="Kim K.-T."/>
            <person name="Kim M.-S."/>
            <person name="Lee J.M."/>
            <person name="Cheong K."/>
            <person name="Shin H.-S."/>
            <person name="Kim S.-B."/>
            <person name="Han K."/>
            <person name="Lee J."/>
            <person name="Park M."/>
            <person name="Lee H.-A."/>
            <person name="Lee H.-Y."/>
            <person name="Lee Y."/>
            <person name="Oh S."/>
            <person name="Lee J.H."/>
            <person name="Choi E."/>
            <person name="Choi E."/>
            <person name="Lee S.E."/>
            <person name="Jeon J."/>
            <person name="Kim H."/>
            <person name="Choi G."/>
            <person name="Song H."/>
            <person name="Lee J."/>
            <person name="Lee S.-C."/>
            <person name="Kwon J.-K."/>
            <person name="Lee H.-Y."/>
            <person name="Koo N."/>
            <person name="Hong Y."/>
            <person name="Kim R.W."/>
            <person name="Kang W.-H."/>
            <person name="Huh J.H."/>
            <person name="Kang B.-C."/>
            <person name="Yang T.-J."/>
            <person name="Lee Y.-H."/>
            <person name="Bennetzen J.L."/>
            <person name="Choi D."/>
        </authorList>
    </citation>
    <scope>NUCLEOTIDE SEQUENCE [LARGE SCALE GENOMIC DNA]</scope>
    <source>
        <strain evidence="3">cv. PBC81</strain>
    </source>
</reference>
<dbReference type="STRING" id="33114.A0A2G2XQK3"/>